<dbReference type="InterPro" id="IPR014756">
    <property type="entry name" value="Ig_E-set"/>
</dbReference>
<reference evidence="2" key="2">
    <citation type="submission" date="2019-01" db="UniProtKB">
        <authorList>
            <consortium name="EnsemblPlants"/>
        </authorList>
    </citation>
    <scope>IDENTIFICATION</scope>
    <source>
        <strain evidence="2">cv. Heinz 1706</strain>
    </source>
</reference>
<dbReference type="PANTHER" id="PTHR23335:SF0">
    <property type="entry name" value="CALMODULIN-BINDING TRANSCRIPTION ACTIVATOR 2-LIKE ISOFORM X1"/>
    <property type="match status" value="1"/>
</dbReference>
<dbReference type="OMA" id="WAMAPLV"/>
<dbReference type="EnsemblPlants" id="Solyc01g057270.3.1">
    <property type="protein sequence ID" value="Solyc01g057270.3.1"/>
    <property type="gene ID" value="Solyc01g057270.3"/>
</dbReference>
<keyword evidence="1" id="KW-0040">ANK repeat</keyword>
<dbReference type="InterPro" id="IPR036770">
    <property type="entry name" value="Ankyrin_rpt-contain_sf"/>
</dbReference>
<reference evidence="2" key="1">
    <citation type="journal article" date="2012" name="Nature">
        <title>The tomato genome sequence provides insights into fleshy fruit evolution.</title>
        <authorList>
            <consortium name="Tomato Genome Consortium"/>
        </authorList>
    </citation>
    <scope>NUCLEOTIDE SEQUENCE [LARGE SCALE GENOMIC DNA]</scope>
    <source>
        <strain evidence="2">cv. Heinz 1706</strain>
    </source>
</reference>
<dbReference type="PaxDb" id="4081-Solyc01g057270.2.1"/>
<sequence>MSGSSIKSNIQSQYKCEVSGWKLESSFESDIRVELQIGRWDCILVWMLASCPRSIIKLVPSFYMIGNYYQISVKMVTIGERTRTVKLLKKLMKSLRQAASMFFTVTMSMGRATRTFRGEVIGCLKRELIFQDASSEAPRLRVVESSLEEERGRVEEDDRQLEHIVLVHYRDVKEVFPQQFNDMVVAGYRLGASRLQPVHPGLLLENPDSSSKPCFVFGPAFQKSHTSNPSLVDLKEQALSSELHSGDSKGLVAFSRSKERFQLNPQVRAFMSSGFRKFERNLNVMLQRKFYSGHYNLADLRSSKLTYAKLYAGKAVANNRSRLAITSGKVFEENIHVAPPQIQNISSSQTVVTPDAAVKTSSLDGGLNSDEVGSLKKLDILGKWMDREFAGGNKSLMSSDSGNYWNTLDTDNGDKEVSTLSRHLLLEANSVGTSPSQKQLFRIFDFSPQWAFSGVETKVNLSDLIEWSIFLLVLIVGTFLVHRKYLTCLKWSCMFGEVEVSAEVQTQSIRCQVPFHAPGHVPFYVTCGNRLACSEVREFEYREKSSELALALRPSDEVHLQVQLVKLLYSGLNKKFLDCSSRECENCKLKTQLCSLKCQTGNATERLEDLLAVIECDHINFKDVQIQNFMKDKLYEWLVSRAHEEDKGPNILNDQGKGVIHLVAALGYEWGLLPLIAAGISPNFRDACGRTALHWAAHYGR</sequence>
<dbReference type="SUPFAM" id="SSF48403">
    <property type="entry name" value="Ankyrin repeat"/>
    <property type="match status" value="1"/>
</dbReference>
<dbReference type="Gramene" id="Solyc01g057270.3.1">
    <property type="protein sequence ID" value="Solyc01g057270.3.1"/>
    <property type="gene ID" value="Solyc01g057270.3"/>
</dbReference>
<accession>A0A3Q7EEK7</accession>
<dbReference type="Gene3D" id="2.60.40.10">
    <property type="entry name" value="Immunoglobulins"/>
    <property type="match status" value="1"/>
</dbReference>
<keyword evidence="3" id="KW-1185">Reference proteome</keyword>
<dbReference type="InParanoid" id="A0A3Q7EEK7"/>
<protein>
    <submittedName>
        <fullName evidence="2">Uncharacterized protein</fullName>
    </submittedName>
</protein>
<evidence type="ECO:0000313" key="2">
    <source>
        <dbReference type="EnsemblPlants" id="Solyc01g057270.3.1"/>
    </source>
</evidence>
<dbReference type="InterPro" id="IPR013783">
    <property type="entry name" value="Ig-like_fold"/>
</dbReference>
<dbReference type="SUPFAM" id="SSF81296">
    <property type="entry name" value="E set domains"/>
    <property type="match status" value="1"/>
</dbReference>
<dbReference type="Proteomes" id="UP000004994">
    <property type="component" value="Chromosome 1"/>
</dbReference>
<dbReference type="STRING" id="4081.A0A3Q7EEK7"/>
<proteinExistence type="predicted"/>
<dbReference type="AlphaFoldDB" id="A0A3Q7EEK7"/>
<evidence type="ECO:0000256" key="1">
    <source>
        <dbReference type="ARBA" id="ARBA00023043"/>
    </source>
</evidence>
<organism evidence="2">
    <name type="scientific">Solanum lycopersicum</name>
    <name type="common">Tomato</name>
    <name type="synonym">Lycopersicon esculentum</name>
    <dbReference type="NCBI Taxonomy" id="4081"/>
    <lineage>
        <taxon>Eukaryota</taxon>
        <taxon>Viridiplantae</taxon>
        <taxon>Streptophyta</taxon>
        <taxon>Embryophyta</taxon>
        <taxon>Tracheophyta</taxon>
        <taxon>Spermatophyta</taxon>
        <taxon>Magnoliopsida</taxon>
        <taxon>eudicotyledons</taxon>
        <taxon>Gunneridae</taxon>
        <taxon>Pentapetalae</taxon>
        <taxon>asterids</taxon>
        <taxon>lamiids</taxon>
        <taxon>Solanales</taxon>
        <taxon>Solanaceae</taxon>
        <taxon>Solanoideae</taxon>
        <taxon>Solaneae</taxon>
        <taxon>Solanum</taxon>
        <taxon>Solanum subgen. Lycopersicon</taxon>
    </lineage>
</organism>
<dbReference type="PANTHER" id="PTHR23335">
    <property type="entry name" value="CALMODULIN-BINDING TRANSCRIPTION ACTIVATOR CAMTA"/>
    <property type="match status" value="1"/>
</dbReference>
<dbReference type="Gene3D" id="1.25.40.20">
    <property type="entry name" value="Ankyrin repeat-containing domain"/>
    <property type="match status" value="1"/>
</dbReference>
<name>A0A3Q7EEK7_SOLLC</name>
<evidence type="ECO:0000313" key="3">
    <source>
        <dbReference type="Proteomes" id="UP000004994"/>
    </source>
</evidence>